<dbReference type="CDD" id="cd16922">
    <property type="entry name" value="HATPase_EvgS-ArcB-TorS-like"/>
    <property type="match status" value="1"/>
</dbReference>
<dbReference type="Gene3D" id="3.40.50.2300">
    <property type="match status" value="2"/>
</dbReference>
<feature type="domain" description="PAC" evidence="12">
    <location>
        <begin position="527"/>
        <end position="579"/>
    </location>
</feature>
<dbReference type="SMART" id="SM00448">
    <property type="entry name" value="REC"/>
    <property type="match status" value="2"/>
</dbReference>
<evidence type="ECO:0000259" key="12">
    <source>
        <dbReference type="PROSITE" id="PS50113"/>
    </source>
</evidence>
<feature type="domain" description="Response regulatory" evidence="11">
    <location>
        <begin position="995"/>
        <end position="1112"/>
    </location>
</feature>
<dbReference type="PROSITE" id="PS50113">
    <property type="entry name" value="PAC"/>
    <property type="match status" value="1"/>
</dbReference>
<dbReference type="InterPro" id="IPR035965">
    <property type="entry name" value="PAS-like_dom_sf"/>
</dbReference>
<proteinExistence type="predicted"/>
<evidence type="ECO:0000256" key="7">
    <source>
        <dbReference type="ARBA" id="ARBA00023012"/>
    </source>
</evidence>
<dbReference type="SMART" id="SM00387">
    <property type="entry name" value="HATPase_c"/>
    <property type="match status" value="1"/>
</dbReference>
<dbReference type="InterPro" id="IPR003660">
    <property type="entry name" value="HAMP_dom"/>
</dbReference>
<dbReference type="Gene3D" id="2.10.70.100">
    <property type="match status" value="1"/>
</dbReference>
<dbReference type="PROSITE" id="PS50109">
    <property type="entry name" value="HIS_KIN"/>
    <property type="match status" value="1"/>
</dbReference>
<dbReference type="SUPFAM" id="SSF52172">
    <property type="entry name" value="CheY-like"/>
    <property type="match status" value="2"/>
</dbReference>
<evidence type="ECO:0000256" key="6">
    <source>
        <dbReference type="ARBA" id="ARBA00022777"/>
    </source>
</evidence>
<dbReference type="PROSITE" id="PS50110">
    <property type="entry name" value="RESPONSE_REGULATORY"/>
    <property type="match status" value="2"/>
</dbReference>
<keyword evidence="5" id="KW-0808">Transferase</keyword>
<evidence type="ECO:0000256" key="3">
    <source>
        <dbReference type="ARBA" id="ARBA00012438"/>
    </source>
</evidence>
<evidence type="ECO:0000256" key="4">
    <source>
        <dbReference type="ARBA" id="ARBA00022553"/>
    </source>
</evidence>
<evidence type="ECO:0000313" key="15">
    <source>
        <dbReference type="Proteomes" id="UP001526426"/>
    </source>
</evidence>
<dbReference type="PROSITE" id="PS50885">
    <property type="entry name" value="HAMP"/>
    <property type="match status" value="1"/>
</dbReference>
<feature type="transmembrane region" description="Helical" evidence="9">
    <location>
        <begin position="6"/>
        <end position="29"/>
    </location>
</feature>
<dbReference type="Pfam" id="PF02518">
    <property type="entry name" value="HATPase_c"/>
    <property type="match status" value="1"/>
</dbReference>
<feature type="domain" description="Response regulatory" evidence="11">
    <location>
        <begin position="847"/>
        <end position="963"/>
    </location>
</feature>
<dbReference type="SMART" id="SM00086">
    <property type="entry name" value="PAC"/>
    <property type="match status" value="1"/>
</dbReference>
<dbReference type="InterPro" id="IPR001789">
    <property type="entry name" value="Sig_transdc_resp-reg_receiver"/>
</dbReference>
<keyword evidence="15" id="KW-1185">Reference proteome</keyword>
<dbReference type="InterPro" id="IPR000014">
    <property type="entry name" value="PAS"/>
</dbReference>
<dbReference type="InterPro" id="IPR036097">
    <property type="entry name" value="HisK_dim/P_sf"/>
</dbReference>
<dbReference type="Pfam" id="PF08447">
    <property type="entry name" value="PAS_3"/>
    <property type="match status" value="1"/>
</dbReference>
<dbReference type="InterPro" id="IPR005467">
    <property type="entry name" value="His_kinase_dom"/>
</dbReference>
<dbReference type="InterPro" id="IPR003661">
    <property type="entry name" value="HisK_dim/P_dom"/>
</dbReference>
<dbReference type="Proteomes" id="UP001526426">
    <property type="component" value="Unassembled WGS sequence"/>
</dbReference>
<keyword evidence="7" id="KW-0902">Two-component regulatory system</keyword>
<evidence type="ECO:0000256" key="5">
    <source>
        <dbReference type="ARBA" id="ARBA00022679"/>
    </source>
</evidence>
<keyword evidence="9" id="KW-0812">Transmembrane</keyword>
<organism evidence="14 15">
    <name type="scientific">Spirulina subsalsa FACHB-351</name>
    <dbReference type="NCBI Taxonomy" id="234711"/>
    <lineage>
        <taxon>Bacteria</taxon>
        <taxon>Bacillati</taxon>
        <taxon>Cyanobacteriota</taxon>
        <taxon>Cyanophyceae</taxon>
        <taxon>Spirulinales</taxon>
        <taxon>Spirulinaceae</taxon>
        <taxon>Spirulina</taxon>
    </lineage>
</organism>
<name>A0ABT3LA84_9CYAN</name>
<keyword evidence="6" id="KW-0418">Kinase</keyword>
<dbReference type="PANTHER" id="PTHR45339">
    <property type="entry name" value="HYBRID SIGNAL TRANSDUCTION HISTIDINE KINASE J"/>
    <property type="match status" value="1"/>
</dbReference>
<comment type="catalytic activity">
    <reaction evidence="1">
        <text>ATP + protein L-histidine = ADP + protein N-phospho-L-histidine.</text>
        <dbReference type="EC" id="2.7.13.3"/>
    </reaction>
</comment>
<feature type="modified residue" description="4-aspartylphosphate" evidence="8">
    <location>
        <position position="896"/>
    </location>
</feature>
<comment type="caution">
    <text evidence="14">The sequence shown here is derived from an EMBL/GenBank/DDBJ whole genome shotgun (WGS) entry which is preliminary data.</text>
</comment>
<evidence type="ECO:0000256" key="1">
    <source>
        <dbReference type="ARBA" id="ARBA00000085"/>
    </source>
</evidence>
<dbReference type="Gene3D" id="1.10.287.130">
    <property type="match status" value="1"/>
</dbReference>
<protein>
    <recommendedName>
        <fullName evidence="3">histidine kinase</fullName>
        <ecNumber evidence="3">2.7.13.3</ecNumber>
    </recommendedName>
</protein>
<feature type="domain" description="HAMP" evidence="13">
    <location>
        <begin position="384"/>
        <end position="436"/>
    </location>
</feature>
<dbReference type="SUPFAM" id="SSF55874">
    <property type="entry name" value="ATPase domain of HSP90 chaperone/DNA topoisomerase II/histidine kinase"/>
    <property type="match status" value="1"/>
</dbReference>
<evidence type="ECO:0000259" key="11">
    <source>
        <dbReference type="PROSITE" id="PS50110"/>
    </source>
</evidence>
<dbReference type="PANTHER" id="PTHR45339:SF1">
    <property type="entry name" value="HYBRID SIGNAL TRANSDUCTION HISTIDINE KINASE J"/>
    <property type="match status" value="1"/>
</dbReference>
<dbReference type="InterPro" id="IPR000700">
    <property type="entry name" value="PAS-assoc_C"/>
</dbReference>
<dbReference type="Gene3D" id="6.10.340.10">
    <property type="match status" value="1"/>
</dbReference>
<dbReference type="Pfam" id="PF00512">
    <property type="entry name" value="HisKA"/>
    <property type="match status" value="1"/>
</dbReference>
<dbReference type="InterPro" id="IPR004358">
    <property type="entry name" value="Sig_transdc_His_kin-like_C"/>
</dbReference>
<dbReference type="EMBL" id="JAIHOM010000135">
    <property type="protein sequence ID" value="MCW6038423.1"/>
    <property type="molecule type" value="Genomic_DNA"/>
</dbReference>
<keyword evidence="4 8" id="KW-0597">Phosphoprotein</keyword>
<dbReference type="SUPFAM" id="SSF47384">
    <property type="entry name" value="Homodimeric domain of signal transducing histidine kinase"/>
    <property type="match status" value="1"/>
</dbReference>
<dbReference type="RefSeq" id="WP_265266331.1">
    <property type="nucleotide sequence ID" value="NZ_JAIHOM010000135.1"/>
</dbReference>
<reference evidence="14 15" key="1">
    <citation type="submission" date="2021-08" db="EMBL/GenBank/DDBJ databases">
        <title>Draft genome sequence of Spirulina subsalsa with high tolerance to salinity and hype-accumulation of phycocyanin.</title>
        <authorList>
            <person name="Pei H."/>
            <person name="Jiang L."/>
        </authorList>
    </citation>
    <scope>NUCLEOTIDE SEQUENCE [LARGE SCALE GENOMIC DNA]</scope>
    <source>
        <strain evidence="14 15">FACHB-351</strain>
    </source>
</reference>
<accession>A0ABT3LA84</accession>
<dbReference type="InterPro" id="IPR003594">
    <property type="entry name" value="HATPase_dom"/>
</dbReference>
<dbReference type="CDD" id="cd00082">
    <property type="entry name" value="HisKA"/>
    <property type="match status" value="1"/>
</dbReference>
<dbReference type="Pfam" id="PF00072">
    <property type="entry name" value="Response_reg"/>
    <property type="match status" value="2"/>
</dbReference>
<dbReference type="InterPro" id="IPR011006">
    <property type="entry name" value="CheY-like_superfamily"/>
</dbReference>
<evidence type="ECO:0000259" key="13">
    <source>
        <dbReference type="PROSITE" id="PS50885"/>
    </source>
</evidence>
<evidence type="ECO:0000259" key="10">
    <source>
        <dbReference type="PROSITE" id="PS50109"/>
    </source>
</evidence>
<dbReference type="Gene3D" id="3.30.450.20">
    <property type="entry name" value="PAS domain"/>
    <property type="match status" value="3"/>
</dbReference>
<dbReference type="PRINTS" id="PR00344">
    <property type="entry name" value="BCTRLSENSOR"/>
</dbReference>
<dbReference type="SUPFAM" id="SSF55785">
    <property type="entry name" value="PYP-like sensor domain (PAS domain)"/>
    <property type="match status" value="1"/>
</dbReference>
<dbReference type="InterPro" id="IPR036890">
    <property type="entry name" value="HATPase_C_sf"/>
</dbReference>
<feature type="domain" description="Histidine kinase" evidence="10">
    <location>
        <begin position="597"/>
        <end position="821"/>
    </location>
</feature>
<dbReference type="CDD" id="cd17546">
    <property type="entry name" value="REC_hyHK_CKI1_RcsC-like"/>
    <property type="match status" value="2"/>
</dbReference>
<keyword evidence="9" id="KW-0472">Membrane</keyword>
<dbReference type="EC" id="2.7.13.3" evidence="3"/>
<dbReference type="Gene3D" id="3.30.565.10">
    <property type="entry name" value="Histidine kinase-like ATPase, C-terminal domain"/>
    <property type="match status" value="1"/>
</dbReference>
<evidence type="ECO:0000256" key="8">
    <source>
        <dbReference type="PROSITE-ProRule" id="PRU00169"/>
    </source>
</evidence>
<gene>
    <name evidence="14" type="ORF">K4A83_19405</name>
</gene>
<dbReference type="InterPro" id="IPR001610">
    <property type="entry name" value="PAC"/>
</dbReference>
<comment type="subcellular location">
    <subcellularLocation>
        <location evidence="2">Membrane</location>
    </subcellularLocation>
</comment>
<feature type="modified residue" description="4-aspartylphosphate" evidence="8">
    <location>
        <position position="1044"/>
    </location>
</feature>
<dbReference type="SMART" id="SM00388">
    <property type="entry name" value="HisKA"/>
    <property type="match status" value="1"/>
</dbReference>
<evidence type="ECO:0000313" key="14">
    <source>
        <dbReference type="EMBL" id="MCW6038423.1"/>
    </source>
</evidence>
<evidence type="ECO:0000256" key="9">
    <source>
        <dbReference type="SAM" id="Phobius"/>
    </source>
</evidence>
<sequence>MFKKIPLHLIVTLQFVIQMLVVVGLVGYFSYRSGQEVVRELAHEWMNTTANKLKAELDQFLGDALLLLATNQGLIERQQLNAEDFGELEAHFVQMLKLYPGLTAISFYNPQSQMIGVANDRSGLLTTPETMIVLEKAEPGPSEGRFYRLSEEGERLDLIGRIPNWNPTQRSWYAQALQQDQPDWTSISALVVAPLPAILAVNPIKQGEEIRGIITITLILNDISQFLAQLHLSPQGQVFILETSGELVATSTNEIVAPITRKDNQNVLTRLAVTESQNPLTQAVGEALLSQSQEIKPGQSFNFQFSAAVPGVEYQGVFKVKGERQRFFVNVTSYQNGQSLNWQIVSVIPESDLMGTIYGNLRRTLLLGGVALGIAVASSLWIARRITRSLSHLTEASENFMTQRREQAIQQTRIAEIAALSQSLQAMMLTIQEGDILRQNYTHDLEQQVALKTIALTEAQKLAHMGSWEVDPTENTVTWSKEVYRIHEAEDYPPTTRPDREIVKIHPQDQEHYQKNVIEAIRAGQSFDTDVQIITHKGNVRFIHVQGQPIYNEAGEMLKIIGTTTDITARKQAEQALIQAKEAAEAANQAKSIFLANMSHELRTPLNAILGYPRLLLNSSTISPEDRSYIRTIERSGEYLLALINQILDLSKIEAGRMVLNVTTLKLHQLLHEIEIMLQPSAQAKGLTFTLEKGDNLPDLIETDGVKLQQVLVNLLNNAIKFTHQGTVHLRAVPCREDDHPSASPYLKFTVQDTGVGIAVEELQTLFQAFVQTESGRNSQTGTGLGLVLSQKLVALMGGELQVESEVGKGTNFSFTLPLSRSRHEDSPDLESDPIKWRLAPQEPAYRILVADDVAENREVLVKRLELWGFKVFEAQDGEEAIAQTAQHHPDLIFMDIRMPKLNGIEASQKIQQTLTPPIPKIIALTASAFEEDRTEILASGCDDFIRKPFQEQEILSCLAHHLKVQFIQQPSEGVSPSGEGISPTQGMEDAPTLRILIAEDNLINQKVLLLNLKALGYTADVAANGLEVLEHLSVNPYDLILMDVQMPEMDGITATQIIRRDFPQMLQPYIIALTANDEASDRLTCAQAGMNGYLTKPLGQDQLAQAVCSCASARRLSYS</sequence>
<keyword evidence="9" id="KW-1133">Transmembrane helix</keyword>
<dbReference type="NCBIfam" id="TIGR00229">
    <property type="entry name" value="sensory_box"/>
    <property type="match status" value="1"/>
</dbReference>
<evidence type="ECO:0000256" key="2">
    <source>
        <dbReference type="ARBA" id="ARBA00004370"/>
    </source>
</evidence>
<dbReference type="InterPro" id="IPR013655">
    <property type="entry name" value="PAS_fold_3"/>
</dbReference>